<feature type="non-terminal residue" evidence="1">
    <location>
        <position position="1"/>
    </location>
</feature>
<accession>A0AAV2STQ9</accession>
<sequence>LDKMINSLSMESDEDKWPQVCVKPTTTVYGYIKCFQEKTVQENEEISKPVVLKSYRYWKKIRKKKSPRTLMGQRNEKCVMLSKENGTRSYKENSSVLKKNYKFVKKKHKSESDQKFTLRTAVLIVLIKILLRTNFPFMKGKHMESATTKDITYKDGKFKFKYKDNFSIFVLYVFQNGNFYQ</sequence>
<evidence type="ECO:0000313" key="2">
    <source>
        <dbReference type="Proteomes" id="UP001497623"/>
    </source>
</evidence>
<protein>
    <submittedName>
        <fullName evidence="1">Uncharacterized protein</fullName>
    </submittedName>
</protein>
<name>A0AAV2STQ9_MEGNR</name>
<dbReference type="AlphaFoldDB" id="A0AAV2STQ9"/>
<dbReference type="Proteomes" id="UP001497623">
    <property type="component" value="Unassembled WGS sequence"/>
</dbReference>
<gene>
    <name evidence="1" type="ORF">MNOR_LOCUS41372</name>
</gene>
<reference evidence="1 2" key="1">
    <citation type="submission" date="2024-05" db="EMBL/GenBank/DDBJ databases">
        <authorList>
            <person name="Wallberg A."/>
        </authorList>
    </citation>
    <scope>NUCLEOTIDE SEQUENCE [LARGE SCALE GENOMIC DNA]</scope>
</reference>
<keyword evidence="2" id="KW-1185">Reference proteome</keyword>
<organism evidence="1 2">
    <name type="scientific">Meganyctiphanes norvegica</name>
    <name type="common">Northern krill</name>
    <name type="synonym">Thysanopoda norvegica</name>
    <dbReference type="NCBI Taxonomy" id="48144"/>
    <lineage>
        <taxon>Eukaryota</taxon>
        <taxon>Metazoa</taxon>
        <taxon>Ecdysozoa</taxon>
        <taxon>Arthropoda</taxon>
        <taxon>Crustacea</taxon>
        <taxon>Multicrustacea</taxon>
        <taxon>Malacostraca</taxon>
        <taxon>Eumalacostraca</taxon>
        <taxon>Eucarida</taxon>
        <taxon>Euphausiacea</taxon>
        <taxon>Euphausiidae</taxon>
        <taxon>Meganyctiphanes</taxon>
    </lineage>
</organism>
<evidence type="ECO:0000313" key="1">
    <source>
        <dbReference type="EMBL" id="CAL4248091.1"/>
    </source>
</evidence>
<dbReference type="EMBL" id="CAXKWB010150319">
    <property type="protein sequence ID" value="CAL4248091.1"/>
    <property type="molecule type" value="Genomic_DNA"/>
</dbReference>
<comment type="caution">
    <text evidence="1">The sequence shown here is derived from an EMBL/GenBank/DDBJ whole genome shotgun (WGS) entry which is preliminary data.</text>
</comment>
<proteinExistence type="predicted"/>